<reference evidence="3" key="2">
    <citation type="submission" date="2018-07" db="EMBL/GenBank/DDBJ databases">
        <authorList>
            <person name="Quirk P.G."/>
            <person name="Krulwich T.A."/>
        </authorList>
    </citation>
    <scope>NUCLEOTIDE SEQUENCE</scope>
</reference>
<evidence type="ECO:0000313" key="2">
    <source>
        <dbReference type="EMBL" id="SSX15531.1"/>
    </source>
</evidence>
<accession>A0A336N296</accession>
<feature type="compositionally biased region" description="Basic and acidic residues" evidence="1">
    <location>
        <begin position="412"/>
        <end position="423"/>
    </location>
</feature>
<dbReference type="AlphaFoldDB" id="A0A336N296"/>
<protein>
    <submittedName>
        <fullName evidence="3">CSON008758 protein</fullName>
    </submittedName>
</protein>
<reference evidence="2" key="1">
    <citation type="submission" date="2018-04" db="EMBL/GenBank/DDBJ databases">
        <authorList>
            <person name="Go L.Y."/>
            <person name="Mitchell J.A."/>
        </authorList>
    </citation>
    <scope>NUCLEOTIDE SEQUENCE</scope>
    <source>
        <tissue evidence="2">Whole organism</tissue>
    </source>
</reference>
<feature type="compositionally biased region" description="Polar residues" evidence="1">
    <location>
        <begin position="400"/>
        <end position="411"/>
    </location>
</feature>
<feature type="region of interest" description="Disordered" evidence="1">
    <location>
        <begin position="89"/>
        <end position="124"/>
    </location>
</feature>
<dbReference type="EMBL" id="UFQT01003353">
    <property type="protein sequence ID" value="SSX34897.1"/>
    <property type="molecule type" value="Genomic_DNA"/>
</dbReference>
<feature type="region of interest" description="Disordered" evidence="1">
    <location>
        <begin position="400"/>
        <end position="460"/>
    </location>
</feature>
<organism evidence="3">
    <name type="scientific">Culicoides sonorensis</name>
    <name type="common">Biting midge</name>
    <dbReference type="NCBI Taxonomy" id="179676"/>
    <lineage>
        <taxon>Eukaryota</taxon>
        <taxon>Metazoa</taxon>
        <taxon>Ecdysozoa</taxon>
        <taxon>Arthropoda</taxon>
        <taxon>Hexapoda</taxon>
        <taxon>Insecta</taxon>
        <taxon>Pterygota</taxon>
        <taxon>Neoptera</taxon>
        <taxon>Endopterygota</taxon>
        <taxon>Diptera</taxon>
        <taxon>Nematocera</taxon>
        <taxon>Chironomoidea</taxon>
        <taxon>Ceratopogonidae</taxon>
        <taxon>Ceratopogoninae</taxon>
        <taxon>Culicoides</taxon>
        <taxon>Monoculicoides</taxon>
    </lineage>
</organism>
<evidence type="ECO:0000256" key="1">
    <source>
        <dbReference type="SAM" id="MobiDB-lite"/>
    </source>
</evidence>
<dbReference type="VEuPathDB" id="VectorBase:CSON008758"/>
<feature type="region of interest" description="Disordered" evidence="1">
    <location>
        <begin position="233"/>
        <end position="296"/>
    </location>
</feature>
<evidence type="ECO:0000313" key="3">
    <source>
        <dbReference type="EMBL" id="SSX34897.1"/>
    </source>
</evidence>
<dbReference type="EMBL" id="UFQS01003353">
    <property type="protein sequence ID" value="SSX15531.1"/>
    <property type="molecule type" value="Genomic_DNA"/>
</dbReference>
<feature type="region of interest" description="Disordered" evidence="1">
    <location>
        <begin position="343"/>
        <end position="364"/>
    </location>
</feature>
<proteinExistence type="predicted"/>
<name>A0A336N296_CULSO</name>
<sequence length="460" mass="52097">MNRTMRTKERRSMQVCREHKTLQARFLRQETSLATLQHENKSLHRRVRQYELCLDDVMRKVVDAIVAEDNLRDEVTMLKTRVRDLEAQNAALSASPSKGRDEGYCTMSSGQPPPSQEGHLENLPEEPEQWLLSAEPCSAEMEDWSMSQEEMGTALEEESSNVVEWPWNSNNLMTANAITQTDEDFNDLLLEQLNYSDDEEIICKNFTRDFYRLVNIYKSDSLQSALNCEEKSCDLTSDDDESNTSSSGHCHENRNDDSGDDDSPTPSEAGRAQVFSCSSTTTTSSESGGENSFVNFHTKNQLNNEVLKNLSKEFKDEPSNIVVIDAKKFNVLESCEDEEFAEKSKSFSLSSSEEEENSVVAVRTSNQRQISNRLLNRSNSHNVNRKIVKDAKVQPCMSWRRSNGWTRVSGQSKEKQTDNKTEKPPNTPIKSFEKTSRPVATIRSLPKPPPVPLKRSLGAS</sequence>
<feature type="compositionally biased region" description="Low complexity" evidence="1">
    <location>
        <begin position="278"/>
        <end position="290"/>
    </location>
</feature>
<gene>
    <name evidence="3" type="primary">CSON008758</name>
</gene>